<dbReference type="SUPFAM" id="SSF50486">
    <property type="entry name" value="FMT C-terminal domain-like"/>
    <property type="match status" value="1"/>
</dbReference>
<dbReference type="InterPro" id="IPR011034">
    <property type="entry name" value="Formyl_transferase-like_C_sf"/>
</dbReference>
<gene>
    <name evidence="3" type="primary">fmt_7</name>
    <name evidence="3" type="ORF">SDC9_14620</name>
</gene>
<dbReference type="InterPro" id="IPR036477">
    <property type="entry name" value="Formyl_transf_N_sf"/>
</dbReference>
<feature type="domain" description="Formyl transferase C-terminal" evidence="2">
    <location>
        <begin position="204"/>
        <end position="299"/>
    </location>
</feature>
<evidence type="ECO:0000259" key="1">
    <source>
        <dbReference type="Pfam" id="PF00551"/>
    </source>
</evidence>
<dbReference type="CDD" id="cd08369">
    <property type="entry name" value="FMT_core"/>
    <property type="match status" value="1"/>
</dbReference>
<dbReference type="InterPro" id="IPR005793">
    <property type="entry name" value="Formyl_trans_C"/>
</dbReference>
<reference evidence="3" key="1">
    <citation type="submission" date="2019-08" db="EMBL/GenBank/DDBJ databases">
        <authorList>
            <person name="Kucharzyk K."/>
            <person name="Murdoch R.W."/>
            <person name="Higgins S."/>
            <person name="Loffler F."/>
        </authorList>
    </citation>
    <scope>NUCLEOTIDE SEQUENCE</scope>
</reference>
<comment type="caution">
    <text evidence="3">The sequence shown here is derived from an EMBL/GenBank/DDBJ whole genome shotgun (WGS) entry which is preliminary data.</text>
</comment>
<dbReference type="AlphaFoldDB" id="A0A644TQZ9"/>
<evidence type="ECO:0000313" key="3">
    <source>
        <dbReference type="EMBL" id="MPL68887.1"/>
    </source>
</evidence>
<dbReference type="InterPro" id="IPR002376">
    <property type="entry name" value="Formyl_transf_N"/>
</dbReference>
<dbReference type="PANTHER" id="PTHR11138">
    <property type="entry name" value="METHIONYL-TRNA FORMYLTRANSFERASE"/>
    <property type="match status" value="1"/>
</dbReference>
<dbReference type="Pfam" id="PF00551">
    <property type="entry name" value="Formyl_trans_N"/>
    <property type="match status" value="1"/>
</dbReference>
<proteinExistence type="predicted"/>
<feature type="domain" description="Formyl transferase N-terminal" evidence="1">
    <location>
        <begin position="26"/>
        <end position="173"/>
    </location>
</feature>
<dbReference type="EMBL" id="VSSQ01000044">
    <property type="protein sequence ID" value="MPL68887.1"/>
    <property type="molecule type" value="Genomic_DNA"/>
</dbReference>
<keyword evidence="3" id="KW-0808">Transferase</keyword>
<dbReference type="EC" id="2.1.2.9" evidence="3"/>
<dbReference type="SUPFAM" id="SSF53328">
    <property type="entry name" value="Formyltransferase"/>
    <property type="match status" value="1"/>
</dbReference>
<dbReference type="Gene3D" id="3.40.50.12230">
    <property type="match status" value="1"/>
</dbReference>
<dbReference type="PANTHER" id="PTHR11138:SF5">
    <property type="entry name" value="METHIONYL-TRNA FORMYLTRANSFERASE, MITOCHONDRIAL"/>
    <property type="match status" value="1"/>
</dbReference>
<sequence length="303" mass="34497">MIKIGYFADGPWAHNALEKIINNSEIEISFIVVRYDSVDKKLGEYADKLNVPLLKHKNVNSREFIEKIKQYNVDLNVSMSFNQIFKTEIINLAPGKFINCHAGALPFYRGRNILNWVLINGENKFGITVHYVDETIDTGDIIVQKFVPIERTDKYGDLLEKAYTYCAEALYEALILIKNNKVVKIKQESIHPIGFYCSKRCIGDEIINWNWSSERIYNFIRGIAIPGPGARSSCNGIEYIINEAKLIDNAPAYIDKTGNIVGKSKDGIIVKTGDTTILLTEIYDAYGKKEKDYSSFLIGRRFK</sequence>
<dbReference type="Pfam" id="PF02911">
    <property type="entry name" value="Formyl_trans_C"/>
    <property type="match status" value="1"/>
</dbReference>
<evidence type="ECO:0000259" key="2">
    <source>
        <dbReference type="Pfam" id="PF02911"/>
    </source>
</evidence>
<dbReference type="GO" id="GO:0005829">
    <property type="term" value="C:cytosol"/>
    <property type="evidence" value="ECO:0007669"/>
    <property type="project" value="TreeGrafter"/>
</dbReference>
<accession>A0A644TQZ9</accession>
<name>A0A644TQZ9_9ZZZZ</name>
<dbReference type="PROSITE" id="PS00373">
    <property type="entry name" value="GART"/>
    <property type="match status" value="1"/>
</dbReference>
<organism evidence="3">
    <name type="scientific">bioreactor metagenome</name>
    <dbReference type="NCBI Taxonomy" id="1076179"/>
    <lineage>
        <taxon>unclassified sequences</taxon>
        <taxon>metagenomes</taxon>
        <taxon>ecological metagenomes</taxon>
    </lineage>
</organism>
<dbReference type="GO" id="GO:0004479">
    <property type="term" value="F:methionyl-tRNA formyltransferase activity"/>
    <property type="evidence" value="ECO:0007669"/>
    <property type="project" value="UniProtKB-EC"/>
</dbReference>
<protein>
    <submittedName>
        <fullName evidence="3">Methionyl-tRNA formyltransferase</fullName>
        <ecNumber evidence="3">2.1.2.9</ecNumber>
    </submittedName>
</protein>
<dbReference type="InterPro" id="IPR001555">
    <property type="entry name" value="GART_AS"/>
</dbReference>